<reference evidence="8 9" key="1">
    <citation type="submission" date="2018-03" db="EMBL/GenBank/DDBJ databases">
        <title>Diversity of phytobeneficial traits revealed by whole-genome analysis of worldwide-isolated phenazine-producing Pseudomonas spp.</title>
        <authorList>
            <person name="Biessy A."/>
            <person name="Novinscak A."/>
            <person name="Blom J."/>
            <person name="Leger G."/>
            <person name="Thomashow L.S."/>
            <person name="Cazorla F.M."/>
            <person name="Josic D."/>
            <person name="Filion M."/>
        </authorList>
    </citation>
    <scope>NUCLEOTIDE SEQUENCE [LARGE SCALE GENOMIC DNA]</scope>
    <source>
        <strain evidence="8 9">B25</strain>
    </source>
</reference>
<feature type="transmembrane region" description="Helical" evidence="7">
    <location>
        <begin position="210"/>
        <end position="227"/>
    </location>
</feature>
<evidence type="ECO:0000256" key="6">
    <source>
        <dbReference type="ARBA" id="ARBA00023136"/>
    </source>
</evidence>
<proteinExistence type="inferred from homology"/>
<dbReference type="Pfam" id="PF03773">
    <property type="entry name" value="ArsP_1"/>
    <property type="match status" value="1"/>
</dbReference>
<dbReference type="Proteomes" id="UP000268048">
    <property type="component" value="Chromosome"/>
</dbReference>
<feature type="transmembrane region" description="Helical" evidence="7">
    <location>
        <begin position="151"/>
        <end position="170"/>
    </location>
</feature>
<feature type="transmembrane region" description="Helical" evidence="7">
    <location>
        <begin position="266"/>
        <end position="288"/>
    </location>
</feature>
<sequence>MPLDRSLRQRPQQIQRRPSRCAKIRGLTSLPGITVHVQPCSCQPRPGWSFWWKPALFVLVACVGLYFVKWSPYYAKAFVAADSHSIGASIINDQPSSPLNAALAYAQVYFLAIWKAAVLAVILGSLLQVLIPRDWLLRLFGRAGFGSTLRGGLFALPGMMCSCCAAPVAASMRRQNVSVGAALAFWIANPVLNPATLVFMGFVLGWGFTALRLVAGIVLVLGVSLVAQRIARPEQLPEAAVEAVVEASAANDGAFFSRWARSLWQLFWSTIPIYVLAVLVLGAARVWLFPHVEGAMGDSLLWLVPLAIVGTLFVIPTAAEIPIVQTMMTLGMGTGPAVALLMTLPSISLPSLLMLRKDFDARVLMTVAGLTMLIGVVCGLIGAALL</sequence>
<feature type="transmembrane region" description="Helical" evidence="7">
    <location>
        <begin position="50"/>
        <end position="68"/>
    </location>
</feature>
<keyword evidence="4 7" id="KW-0812">Transmembrane</keyword>
<evidence type="ECO:0000256" key="5">
    <source>
        <dbReference type="ARBA" id="ARBA00022989"/>
    </source>
</evidence>
<comment type="subcellular location">
    <subcellularLocation>
        <location evidence="1">Cell membrane</location>
        <topology evidence="1">Multi-pass membrane protein</topology>
    </subcellularLocation>
</comment>
<dbReference type="PANTHER" id="PTHR43299:SF1">
    <property type="entry name" value="UPF0718 PROTEIN YRAQ"/>
    <property type="match status" value="1"/>
</dbReference>
<dbReference type="EMBL" id="CP027753">
    <property type="protein sequence ID" value="AZE48156.1"/>
    <property type="molecule type" value="Genomic_DNA"/>
</dbReference>
<evidence type="ECO:0000256" key="2">
    <source>
        <dbReference type="ARBA" id="ARBA00006386"/>
    </source>
</evidence>
<protein>
    <submittedName>
        <fullName evidence="8">Membrane protein YraQ</fullName>
    </submittedName>
</protein>
<feature type="transmembrane region" description="Helical" evidence="7">
    <location>
        <begin position="336"/>
        <end position="355"/>
    </location>
</feature>
<evidence type="ECO:0000256" key="4">
    <source>
        <dbReference type="ARBA" id="ARBA00022692"/>
    </source>
</evidence>
<dbReference type="GO" id="GO:0005886">
    <property type="term" value="C:plasma membrane"/>
    <property type="evidence" value="ECO:0007669"/>
    <property type="project" value="UniProtKB-SubCell"/>
</dbReference>
<dbReference type="InterPro" id="IPR005524">
    <property type="entry name" value="DUF318"/>
</dbReference>
<keyword evidence="3" id="KW-1003">Cell membrane</keyword>
<dbReference type="PANTHER" id="PTHR43299">
    <property type="entry name" value="UPF0718 PROTEIN YRAQ"/>
    <property type="match status" value="1"/>
</dbReference>
<gene>
    <name evidence="8" type="ORF">C4K04_2483</name>
</gene>
<dbReference type="AlphaFoldDB" id="A0A3G7TPI1"/>
<comment type="similarity">
    <text evidence="2">Belongs to the UPF0718 family.</text>
</comment>
<feature type="transmembrane region" description="Helical" evidence="7">
    <location>
        <begin position="108"/>
        <end position="131"/>
    </location>
</feature>
<evidence type="ECO:0000256" key="1">
    <source>
        <dbReference type="ARBA" id="ARBA00004651"/>
    </source>
</evidence>
<keyword evidence="6 7" id="KW-0472">Membrane</keyword>
<feature type="transmembrane region" description="Helical" evidence="7">
    <location>
        <begin position="361"/>
        <end position="385"/>
    </location>
</feature>
<keyword evidence="5 7" id="KW-1133">Transmembrane helix</keyword>
<evidence type="ECO:0000313" key="9">
    <source>
        <dbReference type="Proteomes" id="UP000268048"/>
    </source>
</evidence>
<organism evidence="8 9">
    <name type="scientific">Pseudomonas chlororaphis</name>
    <dbReference type="NCBI Taxonomy" id="587753"/>
    <lineage>
        <taxon>Bacteria</taxon>
        <taxon>Pseudomonadati</taxon>
        <taxon>Pseudomonadota</taxon>
        <taxon>Gammaproteobacteria</taxon>
        <taxon>Pseudomonadales</taxon>
        <taxon>Pseudomonadaceae</taxon>
        <taxon>Pseudomonas</taxon>
    </lineage>
</organism>
<feature type="transmembrane region" description="Helical" evidence="7">
    <location>
        <begin position="182"/>
        <end position="204"/>
    </location>
</feature>
<evidence type="ECO:0000256" key="7">
    <source>
        <dbReference type="SAM" id="Phobius"/>
    </source>
</evidence>
<evidence type="ECO:0000256" key="3">
    <source>
        <dbReference type="ARBA" id="ARBA00022475"/>
    </source>
</evidence>
<name>A0A3G7TPI1_9PSED</name>
<evidence type="ECO:0000313" key="8">
    <source>
        <dbReference type="EMBL" id="AZE48156.1"/>
    </source>
</evidence>
<feature type="transmembrane region" description="Helical" evidence="7">
    <location>
        <begin position="300"/>
        <end position="324"/>
    </location>
</feature>
<accession>A0A3G7TPI1</accession>